<sequence>MWWPEVNSQSVAHANDVAADGTCFIEVFPTIEGTSDLLKPLNLKQAVRYLIHKCVEGGNPEGGIAEKLASAQCVIDVIIDGPPVRAIWYDIWGSGVMVVAMCARFGRSGVSSATAGESELAIRVVYNAAGTLLEAMT</sequence>
<keyword evidence="2" id="KW-1185">Reference proteome</keyword>
<dbReference type="GeneID" id="59291019"/>
<reference evidence="1 2" key="1">
    <citation type="journal article" date="2020" name="Genomics">
        <title>Complete, high-quality genomes from long-read metagenomic sequencing of two wolf lichen thalli reveals enigmatic genome architecture.</title>
        <authorList>
            <person name="McKenzie S.K."/>
            <person name="Walston R.F."/>
            <person name="Allen J.L."/>
        </authorList>
    </citation>
    <scope>NUCLEOTIDE SEQUENCE [LARGE SCALE GENOMIC DNA]</scope>
    <source>
        <strain evidence="1">WasteWater2</strain>
    </source>
</reference>
<name>A0A8H6FPY6_9LECA</name>
<proteinExistence type="predicted"/>
<accession>A0A8H6FPY6</accession>
<protein>
    <submittedName>
        <fullName evidence="1">Uncharacterized protein</fullName>
    </submittedName>
</protein>
<dbReference type="Proteomes" id="UP000578531">
    <property type="component" value="Unassembled WGS sequence"/>
</dbReference>
<gene>
    <name evidence="1" type="ORF">HO173_009368</name>
</gene>
<evidence type="ECO:0000313" key="1">
    <source>
        <dbReference type="EMBL" id="KAF6232488.1"/>
    </source>
</evidence>
<dbReference type="RefSeq" id="XP_037161915.1">
    <property type="nucleotide sequence ID" value="XM_037311258.1"/>
</dbReference>
<dbReference type="AlphaFoldDB" id="A0A8H6FPY6"/>
<organism evidence="1 2">
    <name type="scientific">Letharia columbiana</name>
    <dbReference type="NCBI Taxonomy" id="112416"/>
    <lineage>
        <taxon>Eukaryota</taxon>
        <taxon>Fungi</taxon>
        <taxon>Dikarya</taxon>
        <taxon>Ascomycota</taxon>
        <taxon>Pezizomycotina</taxon>
        <taxon>Lecanoromycetes</taxon>
        <taxon>OSLEUM clade</taxon>
        <taxon>Lecanoromycetidae</taxon>
        <taxon>Lecanorales</taxon>
        <taxon>Lecanorineae</taxon>
        <taxon>Parmeliaceae</taxon>
        <taxon>Letharia</taxon>
    </lineage>
</organism>
<comment type="caution">
    <text evidence="1">The sequence shown here is derived from an EMBL/GenBank/DDBJ whole genome shotgun (WGS) entry which is preliminary data.</text>
</comment>
<dbReference type="OrthoDB" id="10418672at2759"/>
<dbReference type="EMBL" id="JACCJC010000048">
    <property type="protein sequence ID" value="KAF6232488.1"/>
    <property type="molecule type" value="Genomic_DNA"/>
</dbReference>
<evidence type="ECO:0000313" key="2">
    <source>
        <dbReference type="Proteomes" id="UP000578531"/>
    </source>
</evidence>